<proteinExistence type="predicted"/>
<accession>A0A0D0JUD8</accession>
<reference evidence="1 2" key="1">
    <citation type="submission" date="2014-12" db="EMBL/GenBank/DDBJ databases">
        <title>16Stimator: statistical estimation of ribosomal gene copy numbers from draft genome assemblies.</title>
        <authorList>
            <person name="Perisin M.A."/>
            <person name="Vetter M."/>
            <person name="Gilbert J.A."/>
            <person name="Bergelson J."/>
        </authorList>
    </citation>
    <scope>NUCLEOTIDE SEQUENCE [LARGE SCALE GENOMIC DNA]</scope>
    <source>
        <strain evidence="1 2">MEJ076</strain>
    </source>
</reference>
<sequence>MSTVTMTLNSFRAALKAQGVSSRDHNAFKCPMCATVQSMHSFRAVGVDANEAEKQIGFSCIGRHTGAGSPRKAPDGKPCNWTLGGLFRLHKLEVTDDDGKAHPFFEIASPEEARTLEALEPTNG</sequence>
<organism evidence="1 2">
    <name type="scientific">Agrobacterium tumefaciens</name>
    <dbReference type="NCBI Taxonomy" id="358"/>
    <lineage>
        <taxon>Bacteria</taxon>
        <taxon>Pseudomonadati</taxon>
        <taxon>Pseudomonadota</taxon>
        <taxon>Alphaproteobacteria</taxon>
        <taxon>Hyphomicrobiales</taxon>
        <taxon>Rhizobiaceae</taxon>
        <taxon>Rhizobium/Agrobacterium group</taxon>
        <taxon>Agrobacterium</taxon>
        <taxon>Agrobacterium tumefaciens complex</taxon>
    </lineage>
</organism>
<dbReference type="InterPro" id="IPR048166">
    <property type="entry name" value="VVA0879-like"/>
</dbReference>
<evidence type="ECO:0000313" key="1">
    <source>
        <dbReference type="EMBL" id="KIP99105.1"/>
    </source>
</evidence>
<dbReference type="EMBL" id="JXQV01000030">
    <property type="protein sequence ID" value="KIP99105.1"/>
    <property type="molecule type" value="Genomic_DNA"/>
</dbReference>
<name>A0A0D0JUD8_AGRTU</name>
<gene>
    <name evidence="1" type="ORF">RU07_20805</name>
</gene>
<dbReference type="AlphaFoldDB" id="A0A0D0JUD8"/>
<comment type="caution">
    <text evidence="1">The sequence shown here is derived from an EMBL/GenBank/DDBJ whole genome shotgun (WGS) entry which is preliminary data.</text>
</comment>
<dbReference type="NCBIfam" id="NF041591">
    <property type="entry name" value="CxxC_VVA0879"/>
    <property type="match status" value="1"/>
</dbReference>
<dbReference type="Proteomes" id="UP000035017">
    <property type="component" value="Unassembled WGS sequence"/>
</dbReference>
<evidence type="ECO:0000313" key="2">
    <source>
        <dbReference type="Proteomes" id="UP000035017"/>
    </source>
</evidence>
<protein>
    <submittedName>
        <fullName evidence="1">Uncharacterized protein</fullName>
    </submittedName>
</protein>